<proteinExistence type="predicted"/>
<feature type="transmembrane region" description="Helical" evidence="1">
    <location>
        <begin position="123"/>
        <end position="142"/>
    </location>
</feature>
<feature type="transmembrane region" description="Helical" evidence="1">
    <location>
        <begin position="398"/>
        <end position="418"/>
    </location>
</feature>
<accession>A0AAE7NTC3</accession>
<dbReference type="RefSeq" id="WP_092216355.1">
    <property type="nucleotide sequence ID" value="NZ_CP030050.1"/>
</dbReference>
<keyword evidence="1" id="KW-0472">Membrane</keyword>
<organism evidence="2 3">
    <name type="scientific">Bradyrhizobium arachidis</name>
    <dbReference type="NCBI Taxonomy" id="858423"/>
    <lineage>
        <taxon>Bacteria</taxon>
        <taxon>Pseudomonadati</taxon>
        <taxon>Pseudomonadota</taxon>
        <taxon>Alphaproteobacteria</taxon>
        <taxon>Hyphomicrobiales</taxon>
        <taxon>Nitrobacteraceae</taxon>
        <taxon>Bradyrhizobium</taxon>
    </lineage>
</organism>
<keyword evidence="1" id="KW-0812">Transmembrane</keyword>
<feature type="transmembrane region" description="Helical" evidence="1">
    <location>
        <begin position="84"/>
        <end position="102"/>
    </location>
</feature>
<feature type="transmembrane region" description="Helical" evidence="1">
    <location>
        <begin position="449"/>
        <end position="468"/>
    </location>
</feature>
<reference evidence="2 3" key="1">
    <citation type="submission" date="2018-06" db="EMBL/GenBank/DDBJ databases">
        <title>Comparative genomics of Bradyrhizobium nodulating Arachidis hypogaea.</title>
        <authorList>
            <person name="Li Y."/>
        </authorList>
    </citation>
    <scope>NUCLEOTIDE SEQUENCE [LARGE SCALE GENOMIC DNA]</scope>
    <source>
        <strain evidence="2 3">CCBAU 051107</strain>
    </source>
</reference>
<evidence type="ECO:0000313" key="2">
    <source>
        <dbReference type="EMBL" id="QOZ69183.1"/>
    </source>
</evidence>
<feature type="transmembrane region" description="Helical" evidence="1">
    <location>
        <begin position="34"/>
        <end position="56"/>
    </location>
</feature>
<name>A0AAE7NTC3_9BRAD</name>
<evidence type="ECO:0000256" key="1">
    <source>
        <dbReference type="SAM" id="Phobius"/>
    </source>
</evidence>
<dbReference type="EMBL" id="CP030050">
    <property type="protein sequence ID" value="QOZ69183.1"/>
    <property type="molecule type" value="Genomic_DNA"/>
</dbReference>
<evidence type="ECO:0000313" key="3">
    <source>
        <dbReference type="Proteomes" id="UP000594015"/>
    </source>
</evidence>
<sequence>MLNSLGDARPDKAGIRAAYVGRPKEPWVSALRTYIALLVFLGSYLVLTVVGNLLYFTNVGEVMGKTAIVGFDIRNFSRARSPGYWALLFLPFVVAPPIVIFVRRLAAKMGGYVAALPSLSRPAYCLLLGLLYAYALFSLWNADAARLLLRPADYISALDSRFQLMEALGFWPQVTIKSLLFTLSIYGMVEATSRNDYFWSILTAFNLIAMSIILILLNMKWPLVLFYAANLATIMLFAKRKIVPGLLFTSLALVSYFSVSLLLLRASSTPVVVTRIESAPVSPTSEQFNRTLAEAKIWREQFGTSAETAEVSRESFSNVLTLSAGAIVNRMAQPFPYYYEIFSKSEGKCGSLETRILRQRSPCQPSNLVYAAMFDDRFSGVGTAPQGPHVTGFALQGWLGAIIELVCTSIVLGLFAAASGDEGTMQATITVMGAVTGYFFSQLPFEGPLIYDHGAFWWMIPLLLYAAWKRVPLG</sequence>
<feature type="transmembrane region" description="Helical" evidence="1">
    <location>
        <begin position="245"/>
        <end position="264"/>
    </location>
</feature>
<protein>
    <submittedName>
        <fullName evidence="2">Uncharacterized protein</fullName>
    </submittedName>
</protein>
<feature type="transmembrane region" description="Helical" evidence="1">
    <location>
        <begin position="196"/>
        <end position="215"/>
    </location>
</feature>
<dbReference type="KEGG" id="barh:WN72_24805"/>
<keyword evidence="1" id="KW-1133">Transmembrane helix</keyword>
<gene>
    <name evidence="2" type="ORF">WN72_24805</name>
</gene>
<dbReference type="Proteomes" id="UP000594015">
    <property type="component" value="Chromosome"/>
</dbReference>
<dbReference type="AlphaFoldDB" id="A0AAE7NTC3"/>